<dbReference type="EMBL" id="JBCITK010000001">
    <property type="protein sequence ID" value="MEN0642155.1"/>
    <property type="molecule type" value="Genomic_DNA"/>
</dbReference>
<evidence type="ECO:0000313" key="5">
    <source>
        <dbReference type="Proteomes" id="UP001418796"/>
    </source>
</evidence>
<accession>A0ABU9VE29</accession>
<organism evidence="4 5">
    <name type="scientific">Alkalicoccobacillus gibsonii</name>
    <dbReference type="NCBI Taxonomy" id="79881"/>
    <lineage>
        <taxon>Bacteria</taxon>
        <taxon>Bacillati</taxon>
        <taxon>Bacillota</taxon>
        <taxon>Bacilli</taxon>
        <taxon>Bacillales</taxon>
        <taxon>Bacillaceae</taxon>
        <taxon>Alkalicoccobacillus</taxon>
    </lineage>
</organism>
<dbReference type="InterPro" id="IPR029050">
    <property type="entry name" value="Immunoprotect_excell_Ig-like"/>
</dbReference>
<evidence type="ECO:0000256" key="2">
    <source>
        <dbReference type="SAM" id="MobiDB-lite"/>
    </source>
</evidence>
<proteinExistence type="predicted"/>
<dbReference type="Gene3D" id="2.60.40.1240">
    <property type="match status" value="1"/>
</dbReference>
<feature type="region of interest" description="Disordered" evidence="2">
    <location>
        <begin position="24"/>
        <end position="77"/>
    </location>
</feature>
<dbReference type="RefSeq" id="WP_343129306.1">
    <property type="nucleotide sequence ID" value="NZ_JBCITK010000001.1"/>
</dbReference>
<keyword evidence="1" id="KW-0732">Signal</keyword>
<comment type="caution">
    <text evidence="4">The sequence shown here is derived from an EMBL/GenBank/DDBJ whole genome shotgun (WGS) entry which is preliminary data.</text>
</comment>
<dbReference type="Proteomes" id="UP001418796">
    <property type="component" value="Unassembled WGS sequence"/>
</dbReference>
<keyword evidence="5" id="KW-1185">Reference proteome</keyword>
<evidence type="ECO:0000256" key="1">
    <source>
        <dbReference type="ARBA" id="ARBA00022729"/>
    </source>
</evidence>
<sequence>MQKWLRITGVTTLSVGLMLGCSNHDRSDNEDEEITQGGAEQDRDSETETTSEGLPEKEDFSGDASSTSDDDTLEDGLDLGIGESAVIETTIGTAEVTLTGVTIQDTFEDESPELDLFVLANVTVTNLSEHSQPVNDIVNAFEVTPDLEGSGYSEISTHYEVIDTWEGELEPNETAEGQLLYQSVESPQQIIRVNPGLVSAEAVKQDVRWIFTEDDSE</sequence>
<name>A0ABU9VE29_9BACI</name>
<dbReference type="PROSITE" id="PS51257">
    <property type="entry name" value="PROKAR_LIPOPROTEIN"/>
    <property type="match status" value="1"/>
</dbReference>
<protein>
    <recommendedName>
        <fullName evidence="3">DUF4352 domain-containing protein</fullName>
    </recommendedName>
</protein>
<gene>
    <name evidence="4" type="ORF">MKY91_03115</name>
</gene>
<evidence type="ECO:0000259" key="3">
    <source>
        <dbReference type="Pfam" id="PF11611"/>
    </source>
</evidence>
<dbReference type="Pfam" id="PF11611">
    <property type="entry name" value="DUF4352"/>
    <property type="match status" value="1"/>
</dbReference>
<dbReference type="InterPro" id="IPR029051">
    <property type="entry name" value="DUF4352"/>
</dbReference>
<evidence type="ECO:0000313" key="4">
    <source>
        <dbReference type="EMBL" id="MEN0642155.1"/>
    </source>
</evidence>
<feature type="compositionally biased region" description="Acidic residues" evidence="2">
    <location>
        <begin position="68"/>
        <end position="77"/>
    </location>
</feature>
<reference evidence="4 5" key="1">
    <citation type="submission" date="2024-03" db="EMBL/GenBank/DDBJ databases">
        <title>Bacilli Hybrid Assemblies.</title>
        <authorList>
            <person name="Kovac J."/>
        </authorList>
    </citation>
    <scope>NUCLEOTIDE SEQUENCE [LARGE SCALE GENOMIC DNA]</scope>
    <source>
        <strain evidence="4 5">FSL R7-0666</strain>
    </source>
</reference>
<feature type="domain" description="DUF4352" evidence="3">
    <location>
        <begin position="89"/>
        <end position="187"/>
    </location>
</feature>